<gene>
    <name evidence="1" type="ORF">Mic7113_4439</name>
</gene>
<dbReference type="eggNOG" id="COG4293">
    <property type="taxonomic scope" value="Bacteria"/>
</dbReference>
<organism evidence="1 2">
    <name type="scientific">Allocoleopsis franciscana PCC 7113</name>
    <dbReference type="NCBI Taxonomy" id="1173027"/>
    <lineage>
        <taxon>Bacteria</taxon>
        <taxon>Bacillati</taxon>
        <taxon>Cyanobacteriota</taxon>
        <taxon>Cyanophyceae</taxon>
        <taxon>Coleofasciculales</taxon>
        <taxon>Coleofasciculaceae</taxon>
        <taxon>Allocoleopsis</taxon>
        <taxon>Allocoleopsis franciscana</taxon>
    </lineage>
</organism>
<dbReference type="KEGG" id="mic:Mic7113_4439"/>
<dbReference type="AlphaFoldDB" id="K9WKV0"/>
<evidence type="ECO:0000313" key="2">
    <source>
        <dbReference type="Proteomes" id="UP000010471"/>
    </source>
</evidence>
<name>K9WKV0_9CYAN</name>
<dbReference type="STRING" id="1173027.Mic7113_4439"/>
<sequence>MESTTTHALKEWAVAVDALEQGNMIMLLRKGGIKEEGNCFIVTHNQILLYPTYEHQQPNLLKPEYADQVTPVMSGWHPETVRISSWAEITDILLVSDEKAVVALLLYHIWNEQFVSERLRWKPRQSLFILLLRTYRLPQPQLIPYRPEYGGCRSWIDLTEAINLEGIVSVLDDTTYTDRVTQIRHVLTTSGHSYVTQNPILS</sequence>
<dbReference type="EMBL" id="CP003630">
    <property type="protein sequence ID" value="AFZ20132.1"/>
    <property type="molecule type" value="Genomic_DNA"/>
</dbReference>
<dbReference type="PATRIC" id="fig|1173027.3.peg.4911"/>
<dbReference type="RefSeq" id="WP_015184268.1">
    <property type="nucleotide sequence ID" value="NC_019738.1"/>
</dbReference>
<dbReference type="OrthoDB" id="9808776at2"/>
<dbReference type="Pfam" id="PF08819">
    <property type="entry name" value="DUF1802"/>
    <property type="match status" value="1"/>
</dbReference>
<evidence type="ECO:0008006" key="3">
    <source>
        <dbReference type="Google" id="ProtNLM"/>
    </source>
</evidence>
<dbReference type="PIRSF" id="PIRSF018957">
    <property type="entry name" value="UCP018957"/>
    <property type="match status" value="1"/>
</dbReference>
<accession>K9WKV0</accession>
<keyword evidence="2" id="KW-1185">Reference proteome</keyword>
<dbReference type="InterPro" id="IPR008307">
    <property type="entry name" value="UCP018957"/>
</dbReference>
<evidence type="ECO:0000313" key="1">
    <source>
        <dbReference type="EMBL" id="AFZ20132.1"/>
    </source>
</evidence>
<reference evidence="1 2" key="1">
    <citation type="submission" date="2012-06" db="EMBL/GenBank/DDBJ databases">
        <title>Finished chromosome of genome of Microcoleus sp. PCC 7113.</title>
        <authorList>
            <consortium name="US DOE Joint Genome Institute"/>
            <person name="Gugger M."/>
            <person name="Coursin T."/>
            <person name="Rippka R."/>
            <person name="Tandeau De Marsac N."/>
            <person name="Huntemann M."/>
            <person name="Wei C.-L."/>
            <person name="Han J."/>
            <person name="Detter J.C."/>
            <person name="Han C."/>
            <person name="Tapia R."/>
            <person name="Chen A."/>
            <person name="Kyrpides N."/>
            <person name="Mavromatis K."/>
            <person name="Markowitz V."/>
            <person name="Szeto E."/>
            <person name="Ivanova N."/>
            <person name="Pagani I."/>
            <person name="Pati A."/>
            <person name="Goodwin L."/>
            <person name="Nordberg H.P."/>
            <person name="Cantor M.N."/>
            <person name="Hua S.X."/>
            <person name="Woyke T."/>
            <person name="Kerfeld C.A."/>
        </authorList>
    </citation>
    <scope>NUCLEOTIDE SEQUENCE [LARGE SCALE GENOMIC DNA]</scope>
    <source>
        <strain evidence="1 2">PCC 7113</strain>
    </source>
</reference>
<protein>
    <recommendedName>
        <fullName evidence="3">DUF1802 family protein</fullName>
    </recommendedName>
</protein>
<dbReference type="HOGENOM" id="CLU_085858_3_0_3"/>
<proteinExistence type="predicted"/>
<dbReference type="InterPro" id="IPR014923">
    <property type="entry name" value="DUF1802"/>
</dbReference>
<dbReference type="Proteomes" id="UP000010471">
    <property type="component" value="Chromosome"/>
</dbReference>